<gene>
    <name evidence="2" type="ORF">LCGC14_2525580</name>
</gene>
<dbReference type="AlphaFoldDB" id="A0A0F9BHZ4"/>
<sequence length="106" mass="12059">MGPILSALVRLQGIEIDLSQLRRRIRTRQNAITAQETRIEKHREEHEALRQTSLEHRKQADEYELNLRDSEEHVAKLRVALNAAKTNKEYAAVLTQVGVDGNGSFG</sequence>
<keyword evidence="1" id="KW-0175">Coiled coil</keyword>
<accession>A0A0F9BHZ4</accession>
<proteinExistence type="predicted"/>
<name>A0A0F9BHZ4_9ZZZZ</name>
<evidence type="ECO:0000256" key="1">
    <source>
        <dbReference type="SAM" id="Coils"/>
    </source>
</evidence>
<dbReference type="Gene3D" id="1.10.287.1490">
    <property type="match status" value="1"/>
</dbReference>
<protein>
    <submittedName>
        <fullName evidence="2">Uncharacterized protein</fullName>
    </submittedName>
</protein>
<organism evidence="2">
    <name type="scientific">marine sediment metagenome</name>
    <dbReference type="NCBI Taxonomy" id="412755"/>
    <lineage>
        <taxon>unclassified sequences</taxon>
        <taxon>metagenomes</taxon>
        <taxon>ecological metagenomes</taxon>
    </lineage>
</organism>
<reference evidence="2" key="1">
    <citation type="journal article" date="2015" name="Nature">
        <title>Complex archaea that bridge the gap between prokaryotes and eukaryotes.</title>
        <authorList>
            <person name="Spang A."/>
            <person name="Saw J.H."/>
            <person name="Jorgensen S.L."/>
            <person name="Zaremba-Niedzwiedzka K."/>
            <person name="Martijn J."/>
            <person name="Lind A.E."/>
            <person name="van Eijk R."/>
            <person name="Schleper C."/>
            <person name="Guy L."/>
            <person name="Ettema T.J."/>
        </authorList>
    </citation>
    <scope>NUCLEOTIDE SEQUENCE</scope>
</reference>
<dbReference type="EMBL" id="LAZR01040847">
    <property type="protein sequence ID" value="KKL13457.1"/>
    <property type="molecule type" value="Genomic_DNA"/>
</dbReference>
<comment type="caution">
    <text evidence="2">The sequence shown here is derived from an EMBL/GenBank/DDBJ whole genome shotgun (WGS) entry which is preliminary data.</text>
</comment>
<feature type="coiled-coil region" evidence="1">
    <location>
        <begin position="32"/>
        <end position="87"/>
    </location>
</feature>
<evidence type="ECO:0000313" key="2">
    <source>
        <dbReference type="EMBL" id="KKL13457.1"/>
    </source>
</evidence>